<gene>
    <name evidence="1" type="ORF">GO014_14500</name>
</gene>
<comment type="caution">
    <text evidence="1">The sequence shown here is derived from an EMBL/GenBank/DDBJ whole genome shotgun (WGS) entry which is preliminary data.</text>
</comment>
<evidence type="ECO:0000313" key="1">
    <source>
        <dbReference type="EMBL" id="MVT00235.1"/>
    </source>
</evidence>
<accession>A0A7X3K531</accession>
<dbReference type="AlphaFoldDB" id="A0A7X3K531"/>
<organism evidence="1 2">
    <name type="scientific">Devosia marina</name>
    <dbReference type="NCBI Taxonomy" id="2683198"/>
    <lineage>
        <taxon>Bacteria</taxon>
        <taxon>Pseudomonadati</taxon>
        <taxon>Pseudomonadota</taxon>
        <taxon>Alphaproteobacteria</taxon>
        <taxon>Hyphomicrobiales</taxon>
        <taxon>Devosiaceae</taxon>
        <taxon>Devosia</taxon>
    </lineage>
</organism>
<name>A0A7X3K531_9HYPH</name>
<evidence type="ECO:0000313" key="2">
    <source>
        <dbReference type="Proteomes" id="UP000438106"/>
    </source>
</evidence>
<sequence>MFKNPPPDTHPARSAQEIRAARRNGQPPTLSLATRHEALVLRLAALHKDVSALATRRGRQDLSETVRVLAEGLIAECAPFRASRDRLPVAAPDLGGLCVQLGQVLAQLEHYERCHTFWSVGENCWCWRLAGGTAPVRRLKPQPTTAPVGPRGQDLRDKLGKMIVARRNQAYELGFAAGRAARIGPPVPPDCVEPDAIAENNPRLLSLD</sequence>
<dbReference type="Proteomes" id="UP000438106">
    <property type="component" value="Unassembled WGS sequence"/>
</dbReference>
<keyword evidence="2" id="KW-1185">Reference proteome</keyword>
<proteinExistence type="predicted"/>
<dbReference type="EMBL" id="WQRF01000004">
    <property type="protein sequence ID" value="MVT00235.1"/>
    <property type="molecule type" value="Genomic_DNA"/>
</dbReference>
<reference evidence="1 2" key="1">
    <citation type="submission" date="2019-12" db="EMBL/GenBank/DDBJ databases">
        <title>Devosia maris sp. nov., isolated from the deep seawater.</title>
        <authorList>
            <person name="Liu Y."/>
        </authorList>
    </citation>
    <scope>NUCLEOTIDE SEQUENCE [LARGE SCALE GENOMIC DNA]</scope>
    <source>
        <strain evidence="1 2">L53-10-65</strain>
    </source>
</reference>
<dbReference type="RefSeq" id="WP_157291026.1">
    <property type="nucleotide sequence ID" value="NZ_WQRF01000004.1"/>
</dbReference>
<protein>
    <submittedName>
        <fullName evidence="1">Uncharacterized protein</fullName>
    </submittedName>
</protein>